<dbReference type="Proteomes" id="UP000494165">
    <property type="component" value="Unassembled WGS sequence"/>
</dbReference>
<accession>A0A8S1CYU3</accession>
<gene>
    <name evidence="1" type="ORF">CLODIP_2_CD13067</name>
</gene>
<evidence type="ECO:0000313" key="1">
    <source>
        <dbReference type="EMBL" id="CAB3375053.1"/>
    </source>
</evidence>
<dbReference type="EMBL" id="CADEPI010000107">
    <property type="protein sequence ID" value="CAB3375053.1"/>
    <property type="molecule type" value="Genomic_DNA"/>
</dbReference>
<sequence>MDLEKIIKALEDGRDDIFNQVIPKESISYENAMKFLTNLSRRVASSLTLKFLSKLIVKHNFKLVMLHCFKAMYPSEPDFALKVLQIFTLKKHADLVMCFHFNPLDKQETNTALKIEPSILTYIFKMKNLIQLHIIQCYVTLVNLIELGRNLPELKIIRLLTEIFGKLEIMDLVAKGNKTDQKDAKYFTKLEKISFRCLPNIKQVRTWRYDFDASKGGTQEQRINHSEMMVMSAFRFESAASDTEILLVNWHAWNKTIPEPKLDFDELMKLKTEPLSEFTSLRNLQIVFRYSEKYGEKKVLLSNILAAPNLETVRLSDLLVTSEELLATILLVEKNAILKKVKSLVLRMNKKTGPGSEEATEHEVQLFISVVQKMRQNVAAVEVVFL</sequence>
<evidence type="ECO:0000313" key="2">
    <source>
        <dbReference type="Proteomes" id="UP000494165"/>
    </source>
</evidence>
<organism evidence="1 2">
    <name type="scientific">Cloeon dipterum</name>
    <dbReference type="NCBI Taxonomy" id="197152"/>
    <lineage>
        <taxon>Eukaryota</taxon>
        <taxon>Metazoa</taxon>
        <taxon>Ecdysozoa</taxon>
        <taxon>Arthropoda</taxon>
        <taxon>Hexapoda</taxon>
        <taxon>Insecta</taxon>
        <taxon>Pterygota</taxon>
        <taxon>Palaeoptera</taxon>
        <taxon>Ephemeroptera</taxon>
        <taxon>Pisciforma</taxon>
        <taxon>Baetidae</taxon>
        <taxon>Cloeon</taxon>
    </lineage>
</organism>
<protein>
    <submittedName>
        <fullName evidence="1">Uncharacterized protein</fullName>
    </submittedName>
</protein>
<dbReference type="AlphaFoldDB" id="A0A8S1CYU3"/>
<reference evidence="1 2" key="1">
    <citation type="submission" date="2020-04" db="EMBL/GenBank/DDBJ databases">
        <authorList>
            <person name="Alioto T."/>
            <person name="Alioto T."/>
            <person name="Gomez Garrido J."/>
        </authorList>
    </citation>
    <scope>NUCLEOTIDE SEQUENCE [LARGE SCALE GENOMIC DNA]</scope>
</reference>
<name>A0A8S1CYU3_9INSE</name>
<comment type="caution">
    <text evidence="1">The sequence shown here is derived from an EMBL/GenBank/DDBJ whole genome shotgun (WGS) entry which is preliminary data.</text>
</comment>
<keyword evidence="2" id="KW-1185">Reference proteome</keyword>
<proteinExistence type="predicted"/>